<dbReference type="InterPro" id="IPR036691">
    <property type="entry name" value="Endo/exonu/phosph_ase_sf"/>
</dbReference>
<keyword evidence="2" id="KW-0540">Nuclease</keyword>
<evidence type="ECO:0000259" key="1">
    <source>
        <dbReference type="Pfam" id="PF03372"/>
    </source>
</evidence>
<organism evidence="2 3">
    <name type="scientific">Desulforamulus hydrothermalis Lam5 = DSM 18033</name>
    <dbReference type="NCBI Taxonomy" id="1121428"/>
    <lineage>
        <taxon>Bacteria</taxon>
        <taxon>Bacillati</taxon>
        <taxon>Bacillota</taxon>
        <taxon>Clostridia</taxon>
        <taxon>Eubacteriales</taxon>
        <taxon>Peptococcaceae</taxon>
        <taxon>Desulforamulus</taxon>
    </lineage>
</organism>
<dbReference type="InterPro" id="IPR005135">
    <property type="entry name" value="Endo/exonuclease/phosphatase"/>
</dbReference>
<dbReference type="Proteomes" id="UP000009315">
    <property type="component" value="Unassembled WGS sequence"/>
</dbReference>
<dbReference type="Pfam" id="PF03372">
    <property type="entry name" value="Exo_endo_phos"/>
    <property type="match status" value="1"/>
</dbReference>
<dbReference type="OrthoDB" id="9793162at2"/>
<dbReference type="GO" id="GO:0004527">
    <property type="term" value="F:exonuclease activity"/>
    <property type="evidence" value="ECO:0007669"/>
    <property type="project" value="UniProtKB-KW"/>
</dbReference>
<dbReference type="STRING" id="1121428.DESHY_160137"/>
<proteinExistence type="predicted"/>
<dbReference type="EMBL" id="CAOS01000008">
    <property type="protein sequence ID" value="CCO08013.1"/>
    <property type="molecule type" value="Genomic_DNA"/>
</dbReference>
<gene>
    <name evidence="2" type="ORF">DESHY_160137</name>
</gene>
<dbReference type="AlphaFoldDB" id="K8E915"/>
<accession>K8E915</accession>
<keyword evidence="3" id="KW-1185">Reference proteome</keyword>
<dbReference type="PANTHER" id="PTHR14859">
    <property type="entry name" value="CALCOFLUOR WHITE HYPERSENSITIVE PROTEIN PRECURSOR"/>
    <property type="match status" value="1"/>
</dbReference>
<evidence type="ECO:0000313" key="3">
    <source>
        <dbReference type="Proteomes" id="UP000009315"/>
    </source>
</evidence>
<sequence>MLTIRVVSYNIRHARGLDHRVDLNRVAQVLGAGKAQLIGLQEVDKHMPRSFFQHQAKILGRWLRKSWVFAPNLTWGAAQYGNAVLCGWPIVSYRQYLLPSQGEQRGLLETEIALPAGTVSFFCTHLGLNQQERLQQAEEILRIVTRTNRPVILVGDFNDRPDSPVYRLITSVLRDAAADSGEDAATYPAGQPTERIDYVFISPAWQVLASFPMQANASDHLPLAVDLQLGPESVQPTPVKFL</sequence>
<dbReference type="RefSeq" id="WP_008411183.1">
    <property type="nucleotide sequence ID" value="NZ_CAOS01000008.1"/>
</dbReference>
<dbReference type="GO" id="GO:0006506">
    <property type="term" value="P:GPI anchor biosynthetic process"/>
    <property type="evidence" value="ECO:0007669"/>
    <property type="project" value="TreeGrafter"/>
</dbReference>
<name>K8E915_9FIRM</name>
<keyword evidence="2" id="KW-0255">Endonuclease</keyword>
<dbReference type="PANTHER" id="PTHR14859:SF15">
    <property type="entry name" value="ENDONUCLEASE_EXONUCLEASE_PHOSPHATASE DOMAIN-CONTAINING PROTEIN"/>
    <property type="match status" value="1"/>
</dbReference>
<dbReference type="GO" id="GO:0016020">
    <property type="term" value="C:membrane"/>
    <property type="evidence" value="ECO:0007669"/>
    <property type="project" value="GOC"/>
</dbReference>
<keyword evidence="2" id="KW-0269">Exonuclease</keyword>
<feature type="domain" description="Endonuclease/exonuclease/phosphatase" evidence="1">
    <location>
        <begin position="7"/>
        <end position="220"/>
    </location>
</feature>
<dbReference type="Gene3D" id="3.60.10.10">
    <property type="entry name" value="Endonuclease/exonuclease/phosphatase"/>
    <property type="match status" value="1"/>
</dbReference>
<keyword evidence="2" id="KW-0378">Hydrolase</keyword>
<reference evidence="2 3" key="1">
    <citation type="journal article" date="2013" name="Genome Announc.">
        <title>Genome Sequence of the Sulfate-Reducing Bacterium Desulfotomaculum hydrothermale Lam5(T).</title>
        <authorList>
            <person name="Amin O."/>
            <person name="Fardeau M.L."/>
            <person name="Valette O."/>
            <person name="Hirschler-Rea A."/>
            <person name="Barbe V."/>
            <person name="Medigue C."/>
            <person name="Vacherie B."/>
            <person name="Ollivier B."/>
            <person name="Bertin P.N."/>
            <person name="Dolla A."/>
        </authorList>
    </citation>
    <scope>NUCLEOTIDE SEQUENCE [LARGE SCALE GENOMIC DNA]</scope>
    <source>
        <strain evidence="3">Lam5 / DSM 18033</strain>
    </source>
</reference>
<comment type="caution">
    <text evidence="2">The sequence shown here is derived from an EMBL/GenBank/DDBJ whole genome shotgun (WGS) entry which is preliminary data.</text>
</comment>
<dbReference type="GO" id="GO:0004519">
    <property type="term" value="F:endonuclease activity"/>
    <property type="evidence" value="ECO:0007669"/>
    <property type="project" value="UniProtKB-KW"/>
</dbReference>
<evidence type="ECO:0000313" key="2">
    <source>
        <dbReference type="EMBL" id="CCO08013.1"/>
    </source>
</evidence>
<dbReference type="SUPFAM" id="SSF56219">
    <property type="entry name" value="DNase I-like"/>
    <property type="match status" value="1"/>
</dbReference>
<protein>
    <submittedName>
        <fullName evidence="2">Endonuclease/exonuclease/phosphatase</fullName>
    </submittedName>
</protein>
<dbReference type="eggNOG" id="COG3568">
    <property type="taxonomic scope" value="Bacteria"/>
</dbReference>
<dbReference type="InterPro" id="IPR051916">
    <property type="entry name" value="GPI-anchor_lipid_remodeler"/>
</dbReference>